<dbReference type="PANTHER" id="PTHR46825">
    <property type="entry name" value="D-ALANYL-D-ALANINE-CARBOXYPEPTIDASE/ENDOPEPTIDASE AMPH"/>
    <property type="match status" value="1"/>
</dbReference>
<proteinExistence type="predicted"/>
<dbReference type="Proteomes" id="UP001156921">
    <property type="component" value="Unassembled WGS sequence"/>
</dbReference>
<dbReference type="SUPFAM" id="SSF56601">
    <property type="entry name" value="beta-lactamase/transpeptidase-like"/>
    <property type="match status" value="1"/>
</dbReference>
<keyword evidence="1" id="KW-0732">Signal</keyword>
<evidence type="ECO:0000313" key="4">
    <source>
        <dbReference type="Proteomes" id="UP001156921"/>
    </source>
</evidence>
<organism evidence="3 4">
    <name type="scientific">Brevundimonas denitrificans</name>
    <dbReference type="NCBI Taxonomy" id="1443434"/>
    <lineage>
        <taxon>Bacteria</taxon>
        <taxon>Pseudomonadati</taxon>
        <taxon>Pseudomonadota</taxon>
        <taxon>Alphaproteobacteria</taxon>
        <taxon>Caulobacterales</taxon>
        <taxon>Caulobacteraceae</taxon>
        <taxon>Brevundimonas</taxon>
    </lineage>
</organism>
<accession>A0ABQ6BPP0</accession>
<dbReference type="EMBL" id="BSOY01000071">
    <property type="protein sequence ID" value="GLS02456.1"/>
    <property type="molecule type" value="Genomic_DNA"/>
</dbReference>
<dbReference type="InterPro" id="IPR001466">
    <property type="entry name" value="Beta-lactam-related"/>
</dbReference>
<dbReference type="InterPro" id="IPR050491">
    <property type="entry name" value="AmpC-like"/>
</dbReference>
<comment type="caution">
    <text evidence="3">The sequence shown here is derived from an EMBL/GenBank/DDBJ whole genome shotgun (WGS) entry which is preliminary data.</text>
</comment>
<dbReference type="InterPro" id="IPR012338">
    <property type="entry name" value="Beta-lactam/transpept-like"/>
</dbReference>
<dbReference type="PANTHER" id="PTHR46825:SF9">
    <property type="entry name" value="BETA-LACTAMASE-RELATED DOMAIN-CONTAINING PROTEIN"/>
    <property type="match status" value="1"/>
</dbReference>
<dbReference type="RefSeq" id="WP_284223333.1">
    <property type="nucleotide sequence ID" value="NZ_BSOY01000071.1"/>
</dbReference>
<dbReference type="Gene3D" id="3.40.710.10">
    <property type="entry name" value="DD-peptidase/beta-lactamase superfamily"/>
    <property type="match status" value="1"/>
</dbReference>
<gene>
    <name evidence="3" type="ORF">GCM10007859_24800</name>
</gene>
<protein>
    <recommendedName>
        <fullName evidence="2">Beta-lactamase-related domain-containing protein</fullName>
    </recommendedName>
</protein>
<evidence type="ECO:0000313" key="3">
    <source>
        <dbReference type="EMBL" id="GLS02456.1"/>
    </source>
</evidence>
<evidence type="ECO:0000256" key="1">
    <source>
        <dbReference type="SAM" id="SignalP"/>
    </source>
</evidence>
<feature type="chain" id="PRO_5045905824" description="Beta-lactamase-related domain-containing protein" evidence="1">
    <location>
        <begin position="23"/>
        <end position="512"/>
    </location>
</feature>
<feature type="domain" description="Beta-lactamase-related" evidence="2">
    <location>
        <begin position="44"/>
        <end position="383"/>
    </location>
</feature>
<evidence type="ECO:0000259" key="2">
    <source>
        <dbReference type="Pfam" id="PF00144"/>
    </source>
</evidence>
<dbReference type="Pfam" id="PF00144">
    <property type="entry name" value="Beta-lactamase"/>
    <property type="match status" value="1"/>
</dbReference>
<feature type="signal peptide" evidence="1">
    <location>
        <begin position="1"/>
        <end position="22"/>
    </location>
</feature>
<sequence length="512" mass="55309">MRRNALALAVVLTLGTAVPLRAQTPAPVPAPAPSTLLEAIPVIDAAFDRWQANAHAPGLVYGVVQDGRIIHLRTAGVRTVDGPAVTPDTLFRIASMSKAFTALAILKLRDEGKLSLDDLAETHVPEMRGWTYPTADSPRIRVRDLLNHTGGFVTDDPWGDRQQVLTEAEFTRMLTDGVPFTRAPQTAFEYSNFGYALLGRIVSNVSGRPYDQYIEAEIMRPLGMASSGYDVFASPQERRALGYRWENDAWSREPDMRHGVFGSMGGVQTTAEDYARWIAFLLSAWPARDDPETGPVRRSTVREMAQGSNFVSSRSRTGADGQPCPGAGAYGMGLQANTDCELGAFLAHGGGYPGYGSYMILMPDRRTGLFAFANRTYAGPSAPLIEAASTLVRAGLAPVRPLATSDILAERYADLGRIWSAGDVSVARDRLAMNFLMDRSVENWRTVLGVLRTDAGACAADAPNTATGALSGTFRWTCDKGVIEGRLLLAPTTPVTIQALNFRFTPTPAPAP</sequence>
<reference evidence="4" key="1">
    <citation type="journal article" date="2019" name="Int. J. Syst. Evol. Microbiol.">
        <title>The Global Catalogue of Microorganisms (GCM) 10K type strain sequencing project: providing services to taxonomists for standard genome sequencing and annotation.</title>
        <authorList>
            <consortium name="The Broad Institute Genomics Platform"/>
            <consortium name="The Broad Institute Genome Sequencing Center for Infectious Disease"/>
            <person name="Wu L."/>
            <person name="Ma J."/>
        </authorList>
    </citation>
    <scope>NUCLEOTIDE SEQUENCE [LARGE SCALE GENOMIC DNA]</scope>
    <source>
        <strain evidence="4">NBRC 110107</strain>
    </source>
</reference>
<name>A0ABQ6BPP0_9CAUL</name>
<keyword evidence="4" id="KW-1185">Reference proteome</keyword>